<dbReference type="InterPro" id="IPR051678">
    <property type="entry name" value="AGP_Transferase"/>
</dbReference>
<reference evidence="2 3" key="1">
    <citation type="submission" date="2019-06" db="EMBL/GenBank/DDBJ databases">
        <title>A chromosomal-level reference genome of Carpinus fangiana (Coryloideae, Betulaceae).</title>
        <authorList>
            <person name="Yang X."/>
            <person name="Wang Z."/>
            <person name="Zhang L."/>
            <person name="Hao G."/>
            <person name="Liu J."/>
            <person name="Yang Y."/>
        </authorList>
    </citation>
    <scope>NUCLEOTIDE SEQUENCE [LARGE SCALE GENOMIC DNA]</scope>
    <source>
        <strain evidence="2">Cfa_2016G</strain>
        <tissue evidence="2">Leaf</tissue>
    </source>
</reference>
<sequence>MSQEMHTLGTLDSLPVEVILLVLRLVGLEDLRATLSISKRWFIYAAPIVCERATIRLSGPIPYQLDRTVGSRYRHITEDNLRHLIVYTPPAFLSDKDILTDPQALHHRFEWLWREIFHIFKHVAKLSISEAIPNTDFESHTTTMVPQFTTTTIPVPQMANFLRTLNGMNFLSAIHIDMCSPRLTIERCQNFDDDPNLCAILASIMTHIDHVELRMPTICPDLFSSFEGHMSSGDRDEAGPLTVIINCSISSKDPRLTHKSHSCDCGAWKRGLKTPVSVDRMLEAARLCLPCMPRVKRLRVIHHTFPGLDTVAHDLVDGHNYKVPELDWASLGEIVEEVEEDDRSLFTSAELDESTVKMSEHWIDISNLDLQNGQSVSIKQTLRKTDIGALANRALACRRKSDSTLDVATRCSINTNKLASGRYNFVLEVSFSDGVRWIARVRIINDEKEDLDAISKAMCSEVATMRLVRARTSIPVPVVHDFSGEDDAPAEIGALYVLMDFVHGNHTSGSFGRSIPGHSLVHFAYQFGTILYQLSRLRFEAMGSIVEETHPDSSSSFKVVPMTADTVPVDSVDLQSCTRPMTTSLEYFFTLRQRLNDEALRQNTQPDATLIPATRFLLQAVPSVILPQYLHGPFLLGHPDMHFNNILVDSSYNIVAILDWSDLKVVPIESFATNPEFMTYPGLSAEDNAPILRFREEVVRTVRALAEEHEDNLGKSLADLIGSPKMDLAHRLTYTYPWRVKTDAMLVLRLLYGEQAKWKDFEKLMRDSPMGAS</sequence>
<dbReference type="Proteomes" id="UP000327013">
    <property type="component" value="Unassembled WGS sequence"/>
</dbReference>
<evidence type="ECO:0000313" key="2">
    <source>
        <dbReference type="EMBL" id="KAB8356545.1"/>
    </source>
</evidence>
<dbReference type="PANTHER" id="PTHR21310">
    <property type="entry name" value="AMINOGLYCOSIDE PHOSPHOTRANSFERASE-RELATED-RELATED"/>
    <property type="match status" value="1"/>
</dbReference>
<dbReference type="PANTHER" id="PTHR21310:SF15">
    <property type="entry name" value="AMINOGLYCOSIDE PHOSPHOTRANSFERASE DOMAIN-CONTAINING PROTEIN"/>
    <property type="match status" value="1"/>
</dbReference>
<keyword evidence="3" id="KW-1185">Reference proteome</keyword>
<dbReference type="SUPFAM" id="SSF81383">
    <property type="entry name" value="F-box domain"/>
    <property type="match status" value="1"/>
</dbReference>
<evidence type="ECO:0000313" key="3">
    <source>
        <dbReference type="Proteomes" id="UP000327013"/>
    </source>
</evidence>
<organism evidence="2 3">
    <name type="scientific">Carpinus fangiana</name>
    <dbReference type="NCBI Taxonomy" id="176857"/>
    <lineage>
        <taxon>Eukaryota</taxon>
        <taxon>Viridiplantae</taxon>
        <taxon>Streptophyta</taxon>
        <taxon>Embryophyta</taxon>
        <taxon>Tracheophyta</taxon>
        <taxon>Spermatophyta</taxon>
        <taxon>Magnoliopsida</taxon>
        <taxon>eudicotyledons</taxon>
        <taxon>Gunneridae</taxon>
        <taxon>Pentapetalae</taxon>
        <taxon>rosids</taxon>
        <taxon>fabids</taxon>
        <taxon>Fagales</taxon>
        <taxon>Betulaceae</taxon>
        <taxon>Carpinus</taxon>
    </lineage>
</organism>
<dbReference type="Pfam" id="PF01636">
    <property type="entry name" value="APH"/>
    <property type="match status" value="1"/>
</dbReference>
<comment type="caution">
    <text evidence="2">The sequence shown here is derived from an EMBL/GenBank/DDBJ whole genome shotgun (WGS) entry which is preliminary data.</text>
</comment>
<evidence type="ECO:0000259" key="1">
    <source>
        <dbReference type="Pfam" id="PF01636"/>
    </source>
</evidence>
<dbReference type="SUPFAM" id="SSF56112">
    <property type="entry name" value="Protein kinase-like (PK-like)"/>
    <property type="match status" value="1"/>
</dbReference>
<dbReference type="OrthoDB" id="10003767at2759"/>
<protein>
    <recommendedName>
        <fullName evidence="1">Aminoglycoside phosphotransferase domain-containing protein</fullName>
    </recommendedName>
</protein>
<dbReference type="InterPro" id="IPR011009">
    <property type="entry name" value="Kinase-like_dom_sf"/>
</dbReference>
<feature type="domain" description="Aminoglycoside phosphotransferase" evidence="1">
    <location>
        <begin position="455"/>
        <end position="665"/>
    </location>
</feature>
<dbReference type="AlphaFoldDB" id="A0A5N6KXH4"/>
<proteinExistence type="predicted"/>
<accession>A0A5N6KXH4</accession>
<name>A0A5N6KXH4_9ROSI</name>
<dbReference type="EMBL" id="VIBQ01000016">
    <property type="protein sequence ID" value="KAB8356545.1"/>
    <property type="molecule type" value="Genomic_DNA"/>
</dbReference>
<dbReference type="InterPro" id="IPR036047">
    <property type="entry name" value="F-box-like_dom_sf"/>
</dbReference>
<gene>
    <name evidence="2" type="ORF">FH972_024128</name>
</gene>
<dbReference type="InterPro" id="IPR002575">
    <property type="entry name" value="Aminoglycoside_PTrfase"/>
</dbReference>